<dbReference type="InterPro" id="IPR029058">
    <property type="entry name" value="AB_hydrolase_fold"/>
</dbReference>
<feature type="coiled-coil region" evidence="1">
    <location>
        <begin position="203"/>
        <end position="230"/>
    </location>
</feature>
<proteinExistence type="predicted"/>
<reference evidence="4 5" key="1">
    <citation type="journal article" date="2013" name="Genome Announc.">
        <title>The Draft Genome Sequence of Sphingomonas paucimobilis Strain HER1398 (Proteobacteria), Host to the Giant PAU Phage, Indicates That It Is a Member of the Genus Sphingobacterium (Bacteroidetes).</title>
        <authorList>
            <person name="White R.A.III."/>
            <person name="Suttle C.A."/>
        </authorList>
    </citation>
    <scope>NUCLEOTIDE SEQUENCE [LARGE SCALE GENOMIC DNA]</scope>
    <source>
        <strain evidence="4 5">HER1398</strain>
    </source>
</reference>
<dbReference type="InterPro" id="IPR050266">
    <property type="entry name" value="AB_hydrolase_sf"/>
</dbReference>
<evidence type="ECO:0000256" key="1">
    <source>
        <dbReference type="SAM" id="Coils"/>
    </source>
</evidence>
<feature type="transmembrane region" description="Helical" evidence="2">
    <location>
        <begin position="39"/>
        <end position="56"/>
    </location>
</feature>
<accession>U2HQX0</accession>
<evidence type="ECO:0000256" key="2">
    <source>
        <dbReference type="SAM" id="Phobius"/>
    </source>
</evidence>
<organism evidence="4 5">
    <name type="scientific">Sphingobacterium paucimobilis HER1398</name>
    <dbReference type="NCBI Taxonomy" id="1346330"/>
    <lineage>
        <taxon>Bacteria</taxon>
        <taxon>Pseudomonadati</taxon>
        <taxon>Bacteroidota</taxon>
        <taxon>Sphingobacteriia</taxon>
        <taxon>Sphingobacteriales</taxon>
        <taxon>Sphingobacteriaceae</taxon>
        <taxon>Sphingobacterium</taxon>
    </lineage>
</organism>
<dbReference type="Proteomes" id="UP000016584">
    <property type="component" value="Unassembled WGS sequence"/>
</dbReference>
<dbReference type="eggNOG" id="COG0596">
    <property type="taxonomic scope" value="Bacteria"/>
</dbReference>
<evidence type="ECO:0000313" key="5">
    <source>
        <dbReference type="Proteomes" id="UP000016584"/>
    </source>
</evidence>
<dbReference type="Gene3D" id="3.40.50.1820">
    <property type="entry name" value="alpha/beta hydrolase"/>
    <property type="match status" value="1"/>
</dbReference>
<dbReference type="EMBL" id="ATDL01000022">
    <property type="protein sequence ID" value="ERJ57680.1"/>
    <property type="molecule type" value="Genomic_DNA"/>
</dbReference>
<dbReference type="Pfam" id="PF12697">
    <property type="entry name" value="Abhydrolase_6"/>
    <property type="match status" value="1"/>
</dbReference>
<keyword evidence="2" id="KW-0472">Membrane</keyword>
<evidence type="ECO:0000313" key="4">
    <source>
        <dbReference type="EMBL" id="ERJ57680.1"/>
    </source>
</evidence>
<dbReference type="AlphaFoldDB" id="U2HQX0"/>
<gene>
    <name evidence="4" type="ORF">M472_02760</name>
</gene>
<name>U2HQX0_9SPHI</name>
<dbReference type="InterPro" id="IPR000073">
    <property type="entry name" value="AB_hydrolase_1"/>
</dbReference>
<dbReference type="SUPFAM" id="SSF53474">
    <property type="entry name" value="alpha/beta-Hydrolases"/>
    <property type="match status" value="1"/>
</dbReference>
<feature type="domain" description="AB hydrolase-1" evidence="3">
    <location>
        <begin position="96"/>
        <end position="338"/>
    </location>
</feature>
<protein>
    <recommendedName>
        <fullName evidence="3">AB hydrolase-1 domain-containing protein</fullName>
    </recommendedName>
</protein>
<keyword evidence="5" id="KW-1185">Reference proteome</keyword>
<dbReference type="PATRIC" id="fig|1346330.5.peg.4418"/>
<dbReference type="PANTHER" id="PTHR43798">
    <property type="entry name" value="MONOACYLGLYCEROL LIPASE"/>
    <property type="match status" value="1"/>
</dbReference>
<comment type="caution">
    <text evidence="4">The sequence shown here is derived from an EMBL/GenBank/DDBJ whole genome shotgun (WGS) entry which is preliminary data.</text>
</comment>
<evidence type="ECO:0000259" key="3">
    <source>
        <dbReference type="Pfam" id="PF12697"/>
    </source>
</evidence>
<sequence>MGQQKRFPDDKRELNISDIYLFHRINSIYDMNILHNKGFILFALIIAHFFSSELFAQTARKTGTEYYTKEHAPLHLINTGEVELGVRYKKGQGVPIVFIHGSWDDHNSWISVAEQLTGKVTNPIVVYDRRGHSTSTPDTKQGTISMDVQDALSLLRTLGFEKAHFIGHSYGANIAVEIANTYANHVESIVIYEPPIFGLLKGKAQYKEMLNEVQAEMQKSKQLLEKGNIELGTFNFIENVAFGKGSWCSIFDERARNTMVASYRTWLDQANDPERLNIRPENLNQFKKPITLITGGSSIAVYPAVAKEIKDKVEHIQLHTIEGAGHGGLVSHPQETAEIILKHLAGF</sequence>
<keyword evidence="2" id="KW-1133">Transmembrane helix</keyword>
<keyword evidence="2" id="KW-0812">Transmembrane</keyword>
<keyword evidence="1" id="KW-0175">Coiled coil</keyword>
<dbReference type="STRING" id="1346330.M472_02760"/>